<comment type="caution">
    <text evidence="3">The sequence shown here is derived from an EMBL/GenBank/DDBJ whole genome shotgun (WGS) entry which is preliminary data.</text>
</comment>
<proteinExistence type="inferred from homology"/>
<dbReference type="InterPro" id="IPR012349">
    <property type="entry name" value="Split_barrel_FMN-bd"/>
</dbReference>
<gene>
    <name evidence="3" type="ORF">KOI35_38085</name>
</gene>
<dbReference type="Gene3D" id="2.30.110.10">
    <property type="entry name" value="Electron Transport, Fmn-binding Protein, Chain A"/>
    <property type="match status" value="1"/>
</dbReference>
<dbReference type="PANTHER" id="PTHR39428">
    <property type="entry name" value="F420H(2)-DEPENDENT QUINONE REDUCTASE RV1261C"/>
    <property type="match status" value="1"/>
</dbReference>
<evidence type="ECO:0000256" key="2">
    <source>
        <dbReference type="ARBA" id="ARBA00049106"/>
    </source>
</evidence>
<dbReference type="InterPro" id="IPR004378">
    <property type="entry name" value="F420H2_quin_Rdtase"/>
</dbReference>
<dbReference type="EMBL" id="JAHKKG010000014">
    <property type="protein sequence ID" value="MBU2669338.1"/>
    <property type="molecule type" value="Genomic_DNA"/>
</dbReference>
<dbReference type="RefSeq" id="WP_215793842.1">
    <property type="nucleotide sequence ID" value="NZ_JAHKKG010000014.1"/>
</dbReference>
<sequence length="139" mass="15347">MSNWTDPAIGEFQRSGGNHPRFGRDLVLLHGIGARSGTPRPHLTRGIAFRDGWVVAATFGGNPKNPAWVNNLRAHPDIDLEVPLPRAGTKTYNVHATELAGPDREEARRLFHTVSPVFPQFEASITRLIPIFLLTPHTS</sequence>
<comment type="similarity">
    <text evidence="1">Belongs to the F420H(2)-dependent quinone reductase family.</text>
</comment>
<protein>
    <submittedName>
        <fullName evidence="3">Nitroreductase family deazaflavin-dependent oxidoreductase</fullName>
    </submittedName>
</protein>
<evidence type="ECO:0000313" key="3">
    <source>
        <dbReference type="EMBL" id="MBU2669338.1"/>
    </source>
</evidence>
<comment type="catalytic activity">
    <reaction evidence="2">
        <text>oxidized coenzyme F420-(gamma-L-Glu)(n) + a quinol + H(+) = reduced coenzyme F420-(gamma-L-Glu)(n) + a quinone</text>
        <dbReference type="Rhea" id="RHEA:39663"/>
        <dbReference type="Rhea" id="RHEA-COMP:12939"/>
        <dbReference type="Rhea" id="RHEA-COMP:14378"/>
        <dbReference type="ChEBI" id="CHEBI:15378"/>
        <dbReference type="ChEBI" id="CHEBI:24646"/>
        <dbReference type="ChEBI" id="CHEBI:132124"/>
        <dbReference type="ChEBI" id="CHEBI:133980"/>
        <dbReference type="ChEBI" id="CHEBI:139511"/>
    </reaction>
</comment>
<name>A0ABS5Z105_9ACTN</name>
<dbReference type="PANTHER" id="PTHR39428:SF1">
    <property type="entry name" value="F420H(2)-DEPENDENT QUINONE REDUCTASE RV1261C"/>
    <property type="match status" value="1"/>
</dbReference>
<keyword evidence="4" id="KW-1185">Reference proteome</keyword>
<organism evidence="3 4">
    <name type="scientific">Paractinoplanes bogorensis</name>
    <dbReference type="NCBI Taxonomy" id="1610840"/>
    <lineage>
        <taxon>Bacteria</taxon>
        <taxon>Bacillati</taxon>
        <taxon>Actinomycetota</taxon>
        <taxon>Actinomycetes</taxon>
        <taxon>Micromonosporales</taxon>
        <taxon>Micromonosporaceae</taxon>
        <taxon>Paractinoplanes</taxon>
    </lineage>
</organism>
<dbReference type="NCBIfam" id="TIGR00026">
    <property type="entry name" value="hi_GC_TIGR00026"/>
    <property type="match status" value="1"/>
</dbReference>
<evidence type="ECO:0000313" key="4">
    <source>
        <dbReference type="Proteomes" id="UP001519654"/>
    </source>
</evidence>
<dbReference type="Pfam" id="PF04075">
    <property type="entry name" value="F420H2_quin_red"/>
    <property type="match status" value="1"/>
</dbReference>
<reference evidence="3 4" key="1">
    <citation type="submission" date="2021-06" db="EMBL/GenBank/DDBJ databases">
        <title>Actinoplanes lichenicola sp. nov., and Actinoplanes ovalisporus sp. nov., isolated from lichen in Thailand.</title>
        <authorList>
            <person name="Saeng-In P."/>
            <person name="Kanchanasin P."/>
            <person name="Yuki M."/>
            <person name="Kudo T."/>
            <person name="Ohkuma M."/>
            <person name="Phongsopitanun W."/>
            <person name="Tanasupawat S."/>
        </authorList>
    </citation>
    <scope>NUCLEOTIDE SEQUENCE [LARGE SCALE GENOMIC DNA]</scope>
    <source>
        <strain evidence="3 4">NBRC 110975</strain>
    </source>
</reference>
<dbReference type="Proteomes" id="UP001519654">
    <property type="component" value="Unassembled WGS sequence"/>
</dbReference>
<accession>A0ABS5Z105</accession>
<evidence type="ECO:0000256" key="1">
    <source>
        <dbReference type="ARBA" id="ARBA00008710"/>
    </source>
</evidence>